<dbReference type="GO" id="GO:0006612">
    <property type="term" value="P:protein targeting to membrane"/>
    <property type="evidence" value="ECO:0007669"/>
    <property type="project" value="TreeGrafter"/>
</dbReference>
<evidence type="ECO:0000256" key="4">
    <source>
        <dbReference type="ARBA" id="ARBA00022989"/>
    </source>
</evidence>
<reference evidence="9 10" key="1">
    <citation type="submission" date="2016-11" db="EMBL/GenBank/DDBJ databases">
        <title>The macronuclear genome of Stentor coeruleus: a giant cell with tiny introns.</title>
        <authorList>
            <person name="Slabodnick M."/>
            <person name="Ruby J.G."/>
            <person name="Reiff S.B."/>
            <person name="Swart E.C."/>
            <person name="Gosai S."/>
            <person name="Prabakaran S."/>
            <person name="Witkowska E."/>
            <person name="Larue G.E."/>
            <person name="Fisher S."/>
            <person name="Freeman R.M."/>
            <person name="Gunawardena J."/>
            <person name="Chu W."/>
            <person name="Stover N.A."/>
            <person name="Gregory B.D."/>
            <person name="Nowacki M."/>
            <person name="Derisi J."/>
            <person name="Roy S.W."/>
            <person name="Marshall W.F."/>
            <person name="Sood P."/>
        </authorList>
    </citation>
    <scope>NUCLEOTIDE SEQUENCE [LARGE SCALE GENOMIC DNA]</scope>
    <source>
        <strain evidence="9">WM001</strain>
    </source>
</reference>
<feature type="transmembrane region" description="Helical" evidence="7">
    <location>
        <begin position="124"/>
        <end position="144"/>
    </location>
</feature>
<organism evidence="9 10">
    <name type="scientific">Stentor coeruleus</name>
    <dbReference type="NCBI Taxonomy" id="5963"/>
    <lineage>
        <taxon>Eukaryota</taxon>
        <taxon>Sar</taxon>
        <taxon>Alveolata</taxon>
        <taxon>Ciliophora</taxon>
        <taxon>Postciliodesmatophora</taxon>
        <taxon>Heterotrichea</taxon>
        <taxon>Heterotrichida</taxon>
        <taxon>Stentoridae</taxon>
        <taxon>Stentor</taxon>
    </lineage>
</organism>
<feature type="transmembrane region" description="Helical" evidence="7">
    <location>
        <begin position="164"/>
        <end position="185"/>
    </location>
</feature>
<feature type="transmembrane region" description="Helical" evidence="7">
    <location>
        <begin position="40"/>
        <end position="61"/>
    </location>
</feature>
<dbReference type="InterPro" id="IPR001594">
    <property type="entry name" value="Palmitoyltrfase_DHHC"/>
</dbReference>
<dbReference type="Pfam" id="PF01529">
    <property type="entry name" value="DHHC"/>
    <property type="match status" value="1"/>
</dbReference>
<feature type="domain" description="Palmitoyltransferase DHHC" evidence="8">
    <location>
        <begin position="81"/>
        <end position="202"/>
    </location>
</feature>
<comment type="domain">
    <text evidence="7">The DHHC domain is required for palmitoyltransferase activity.</text>
</comment>
<evidence type="ECO:0000313" key="9">
    <source>
        <dbReference type="EMBL" id="OMJ94364.1"/>
    </source>
</evidence>
<comment type="caution">
    <text evidence="9">The sequence shown here is derived from an EMBL/GenBank/DDBJ whole genome shotgun (WGS) entry which is preliminary data.</text>
</comment>
<keyword evidence="2 7" id="KW-0808">Transferase</keyword>
<comment type="subcellular location">
    <subcellularLocation>
        <location evidence="1">Membrane</location>
        <topology evidence="1">Multi-pass membrane protein</topology>
    </subcellularLocation>
</comment>
<proteinExistence type="inferred from homology"/>
<dbReference type="GO" id="GO:0016020">
    <property type="term" value="C:membrane"/>
    <property type="evidence" value="ECO:0007669"/>
    <property type="project" value="UniProtKB-SubCell"/>
</dbReference>
<protein>
    <recommendedName>
        <fullName evidence="7">Palmitoyltransferase</fullName>
        <ecNumber evidence="7">2.3.1.225</ecNumber>
    </recommendedName>
</protein>
<evidence type="ECO:0000256" key="3">
    <source>
        <dbReference type="ARBA" id="ARBA00022692"/>
    </source>
</evidence>
<dbReference type="OrthoDB" id="331948at2759"/>
<dbReference type="GO" id="GO:0019706">
    <property type="term" value="F:protein-cysteine S-palmitoyltransferase activity"/>
    <property type="evidence" value="ECO:0007669"/>
    <property type="project" value="UniProtKB-EC"/>
</dbReference>
<dbReference type="GO" id="GO:0005783">
    <property type="term" value="C:endoplasmic reticulum"/>
    <property type="evidence" value="ECO:0007669"/>
    <property type="project" value="TreeGrafter"/>
</dbReference>
<evidence type="ECO:0000313" key="10">
    <source>
        <dbReference type="Proteomes" id="UP000187209"/>
    </source>
</evidence>
<dbReference type="InterPro" id="IPR039859">
    <property type="entry name" value="PFA4/ZDH16/20/ERF2-like"/>
</dbReference>
<dbReference type="PANTHER" id="PTHR22883">
    <property type="entry name" value="ZINC FINGER DHHC DOMAIN CONTAINING PROTEIN"/>
    <property type="match status" value="1"/>
</dbReference>
<dbReference type="Proteomes" id="UP000187209">
    <property type="component" value="Unassembled WGS sequence"/>
</dbReference>
<dbReference type="EC" id="2.3.1.225" evidence="7"/>
<evidence type="ECO:0000259" key="8">
    <source>
        <dbReference type="Pfam" id="PF01529"/>
    </source>
</evidence>
<sequence length="263" mass="30544">MLFSDTCGLVSVAIVYLSYLWISYIGISIGFLSIYSNPEILVSIFLFLVILSLSSHMVAMLSDPGKITSQATPLRSSGFPCISCNCIKPPRAHHCKTCKKCIFNMDHHCPWINNCVGLRNQKHFVLFLIYTFISTVWVIITFLQKIYICQFEECFSKENPFDPLLIMLGCFWCLFFALMTCVSLYEQIKVIRYNISEIDIWQSRKFKQRPLYINLQEVFGCKFGPSWFVPTPIRNEPFHVEVIEDNLFDPLQFSDLNLTEDFK</sequence>
<comment type="catalytic activity">
    <reaction evidence="7">
        <text>L-cysteinyl-[protein] + hexadecanoyl-CoA = S-hexadecanoyl-L-cysteinyl-[protein] + CoA</text>
        <dbReference type="Rhea" id="RHEA:36683"/>
        <dbReference type="Rhea" id="RHEA-COMP:10131"/>
        <dbReference type="Rhea" id="RHEA-COMP:11032"/>
        <dbReference type="ChEBI" id="CHEBI:29950"/>
        <dbReference type="ChEBI" id="CHEBI:57287"/>
        <dbReference type="ChEBI" id="CHEBI:57379"/>
        <dbReference type="ChEBI" id="CHEBI:74151"/>
        <dbReference type="EC" id="2.3.1.225"/>
    </reaction>
</comment>
<evidence type="ECO:0000256" key="1">
    <source>
        <dbReference type="ARBA" id="ARBA00004141"/>
    </source>
</evidence>
<gene>
    <name evidence="9" type="ORF">SteCoe_2406</name>
</gene>
<evidence type="ECO:0000256" key="7">
    <source>
        <dbReference type="RuleBase" id="RU079119"/>
    </source>
</evidence>
<comment type="similarity">
    <text evidence="7">Belongs to the DHHC palmitoyltransferase family.</text>
</comment>
<dbReference type="PANTHER" id="PTHR22883:SF452">
    <property type="entry name" value="PALMITOYLTRANSFERASE"/>
    <property type="match status" value="1"/>
</dbReference>
<keyword evidence="10" id="KW-1185">Reference proteome</keyword>
<keyword evidence="5 7" id="KW-0472">Membrane</keyword>
<dbReference type="EMBL" id="MPUH01000027">
    <property type="protein sequence ID" value="OMJ94364.1"/>
    <property type="molecule type" value="Genomic_DNA"/>
</dbReference>
<dbReference type="PROSITE" id="PS50216">
    <property type="entry name" value="DHHC"/>
    <property type="match status" value="1"/>
</dbReference>
<evidence type="ECO:0000256" key="5">
    <source>
        <dbReference type="ARBA" id="ARBA00023136"/>
    </source>
</evidence>
<evidence type="ECO:0000256" key="2">
    <source>
        <dbReference type="ARBA" id="ARBA00022679"/>
    </source>
</evidence>
<evidence type="ECO:0000256" key="6">
    <source>
        <dbReference type="ARBA" id="ARBA00023315"/>
    </source>
</evidence>
<keyword evidence="4 7" id="KW-1133">Transmembrane helix</keyword>
<dbReference type="AlphaFoldDB" id="A0A1R2CZD5"/>
<name>A0A1R2CZD5_9CILI</name>
<accession>A0A1R2CZD5</accession>
<keyword evidence="3 7" id="KW-0812">Transmembrane</keyword>
<keyword evidence="6 7" id="KW-0012">Acyltransferase</keyword>
<feature type="transmembrane region" description="Helical" evidence="7">
    <location>
        <begin position="12"/>
        <end position="34"/>
    </location>
</feature>
<dbReference type="GO" id="GO:0005794">
    <property type="term" value="C:Golgi apparatus"/>
    <property type="evidence" value="ECO:0007669"/>
    <property type="project" value="TreeGrafter"/>
</dbReference>